<dbReference type="EMBL" id="CP001998">
    <property type="protein sequence ID" value="ADE54944.1"/>
    <property type="molecule type" value="Genomic_DNA"/>
</dbReference>
<proteinExistence type="predicted"/>
<dbReference type="PANTHER" id="PTHR39473">
    <property type="match status" value="1"/>
</dbReference>
<dbReference type="Gene3D" id="1.20.120.450">
    <property type="entry name" value="dinb family like domain"/>
    <property type="match status" value="1"/>
</dbReference>
<dbReference type="InterPro" id="IPR034660">
    <property type="entry name" value="DinB/YfiT-like"/>
</dbReference>
<dbReference type="KEGG" id="caa:Caka_1926"/>
<dbReference type="AlphaFoldDB" id="D5EKN7"/>
<evidence type="ECO:0000313" key="2">
    <source>
        <dbReference type="Proteomes" id="UP000000925"/>
    </source>
</evidence>
<reference evidence="1 2" key="1">
    <citation type="journal article" date="2010" name="Stand. Genomic Sci.">
        <title>Complete genome sequence of Coraliomargarita akajimensis type strain (04OKA010-24).</title>
        <authorList>
            <person name="Mavromatis K."/>
            <person name="Abt B."/>
            <person name="Brambilla E."/>
            <person name="Lapidus A."/>
            <person name="Copeland A."/>
            <person name="Deshpande S."/>
            <person name="Nolan M."/>
            <person name="Lucas S."/>
            <person name="Tice H."/>
            <person name="Cheng J.F."/>
            <person name="Han C."/>
            <person name="Detter J.C."/>
            <person name="Woyke T."/>
            <person name="Goodwin L."/>
            <person name="Pitluck S."/>
            <person name="Held B."/>
            <person name="Brettin T."/>
            <person name="Tapia R."/>
            <person name="Ivanova N."/>
            <person name="Mikhailova N."/>
            <person name="Pati A."/>
            <person name="Liolios K."/>
            <person name="Chen A."/>
            <person name="Palaniappan K."/>
            <person name="Land M."/>
            <person name="Hauser L."/>
            <person name="Chang Y.J."/>
            <person name="Jeffries C.D."/>
            <person name="Rohde M."/>
            <person name="Goker M."/>
            <person name="Bristow J."/>
            <person name="Eisen J.A."/>
            <person name="Markowitz V."/>
            <person name="Hugenholtz P."/>
            <person name="Klenk H.P."/>
            <person name="Kyrpides N.C."/>
        </authorList>
    </citation>
    <scope>NUCLEOTIDE SEQUENCE [LARGE SCALE GENOMIC DNA]</scope>
    <source>
        <strain evidence="2">DSM 45221 / IAM 15411 / JCM 23193 / KCTC 12865</strain>
    </source>
</reference>
<name>D5EKN7_CORAD</name>
<dbReference type="eggNOG" id="COG2318">
    <property type="taxonomic scope" value="Bacteria"/>
</dbReference>
<gene>
    <name evidence="1" type="ordered locus">Caka_1926</name>
</gene>
<dbReference type="HOGENOM" id="CLU_083400_0_0_0"/>
<dbReference type="SUPFAM" id="SSF109854">
    <property type="entry name" value="DinB/YfiT-like putative metalloenzymes"/>
    <property type="match status" value="1"/>
</dbReference>
<dbReference type="OrthoDB" id="1162179at2"/>
<evidence type="ECO:0008006" key="3">
    <source>
        <dbReference type="Google" id="ProtNLM"/>
    </source>
</evidence>
<protein>
    <recommendedName>
        <fullName evidence="3">DinB family protein</fullName>
    </recommendedName>
</protein>
<dbReference type="RefSeq" id="WP_013043666.1">
    <property type="nucleotide sequence ID" value="NC_014008.1"/>
</dbReference>
<dbReference type="PANTHER" id="PTHR39473:SF1">
    <property type="entry name" value="DINB-LIKE DOMAIN-CONTAINING PROTEIN"/>
    <property type="match status" value="1"/>
</dbReference>
<keyword evidence="2" id="KW-1185">Reference proteome</keyword>
<organism evidence="1 2">
    <name type="scientific">Coraliomargarita akajimensis (strain DSM 45221 / IAM 15411 / JCM 23193 / KCTC 12865 / 04OKA010-24)</name>
    <dbReference type="NCBI Taxonomy" id="583355"/>
    <lineage>
        <taxon>Bacteria</taxon>
        <taxon>Pseudomonadati</taxon>
        <taxon>Verrucomicrobiota</taxon>
        <taxon>Opitutia</taxon>
        <taxon>Puniceicoccales</taxon>
        <taxon>Coraliomargaritaceae</taxon>
        <taxon>Coraliomargarita</taxon>
    </lineage>
</organism>
<evidence type="ECO:0000313" key="1">
    <source>
        <dbReference type="EMBL" id="ADE54944.1"/>
    </source>
</evidence>
<dbReference type="STRING" id="583355.Caka_1926"/>
<sequence length="171" mass="19384">MPSSNLIDALILTLEQEISLLEQLNDQEYSAPGEGHYKSSIGMHLRHNLDHFVALFDGLESGRIDYESRQRNELLQESTDFASDTIHGFITKLNALRHTDDRTLQVREEDGRPLDSCNWLQSTLSRELQFLMGHTVHHHAIIALMLNAQKLPAGFGVAPSTQRHEERTASK</sequence>
<accession>D5EKN7</accession>
<dbReference type="Proteomes" id="UP000000925">
    <property type="component" value="Chromosome"/>
</dbReference>